<comment type="caution">
    <text evidence="1">The sequence shown here is derived from an EMBL/GenBank/DDBJ whole genome shotgun (WGS) entry which is preliminary data.</text>
</comment>
<reference evidence="1" key="1">
    <citation type="submission" date="2020-06" db="EMBL/GenBank/DDBJ databases">
        <authorList>
            <person name="Li T."/>
            <person name="Hu X."/>
            <person name="Zhang T."/>
            <person name="Song X."/>
            <person name="Zhang H."/>
            <person name="Dai N."/>
            <person name="Sheng W."/>
            <person name="Hou X."/>
            <person name="Wei L."/>
        </authorList>
    </citation>
    <scope>NUCLEOTIDE SEQUENCE</scope>
    <source>
        <strain evidence="1">G02</strain>
        <tissue evidence="1">Leaf</tissue>
    </source>
</reference>
<organism evidence="1">
    <name type="scientific">Sesamum radiatum</name>
    <name type="common">Black benniseed</name>
    <dbReference type="NCBI Taxonomy" id="300843"/>
    <lineage>
        <taxon>Eukaryota</taxon>
        <taxon>Viridiplantae</taxon>
        <taxon>Streptophyta</taxon>
        <taxon>Embryophyta</taxon>
        <taxon>Tracheophyta</taxon>
        <taxon>Spermatophyta</taxon>
        <taxon>Magnoliopsida</taxon>
        <taxon>eudicotyledons</taxon>
        <taxon>Gunneridae</taxon>
        <taxon>Pentapetalae</taxon>
        <taxon>asterids</taxon>
        <taxon>lamiids</taxon>
        <taxon>Lamiales</taxon>
        <taxon>Pedaliaceae</taxon>
        <taxon>Sesamum</taxon>
    </lineage>
</organism>
<dbReference type="EMBL" id="JACGWJ010000020">
    <property type="protein sequence ID" value="KAL0340403.1"/>
    <property type="molecule type" value="Genomic_DNA"/>
</dbReference>
<name>A0AAW2NBS7_SESRA</name>
<sequence length="109" mass="12004">MQKERCNLLHTETLISRSYFYDNLIPVEALMAAAGSAVERGVFAGGDELLAPVHRIWDLKIMDLLTLCVDNLRLVLDHLPVEIAVAATYIAFGRRPALQVLLATVSLTA</sequence>
<evidence type="ECO:0000313" key="1">
    <source>
        <dbReference type="EMBL" id="KAL0340403.1"/>
    </source>
</evidence>
<protein>
    <submittedName>
        <fullName evidence="1">Uncharacterized protein</fullName>
    </submittedName>
</protein>
<gene>
    <name evidence="1" type="ORF">Sradi_4557100</name>
</gene>
<dbReference type="AlphaFoldDB" id="A0AAW2NBS7"/>
<reference evidence="1" key="2">
    <citation type="journal article" date="2024" name="Plant">
        <title>Genomic evolution and insights into agronomic trait innovations of Sesamum species.</title>
        <authorList>
            <person name="Miao H."/>
            <person name="Wang L."/>
            <person name="Qu L."/>
            <person name="Liu H."/>
            <person name="Sun Y."/>
            <person name="Le M."/>
            <person name="Wang Q."/>
            <person name="Wei S."/>
            <person name="Zheng Y."/>
            <person name="Lin W."/>
            <person name="Duan Y."/>
            <person name="Cao H."/>
            <person name="Xiong S."/>
            <person name="Wang X."/>
            <person name="Wei L."/>
            <person name="Li C."/>
            <person name="Ma Q."/>
            <person name="Ju M."/>
            <person name="Zhao R."/>
            <person name="Li G."/>
            <person name="Mu C."/>
            <person name="Tian Q."/>
            <person name="Mei H."/>
            <person name="Zhang T."/>
            <person name="Gao T."/>
            <person name="Zhang H."/>
        </authorList>
    </citation>
    <scope>NUCLEOTIDE SEQUENCE</scope>
    <source>
        <strain evidence="1">G02</strain>
    </source>
</reference>
<accession>A0AAW2NBS7</accession>
<proteinExistence type="predicted"/>